<dbReference type="InterPro" id="IPR016156">
    <property type="entry name" value="FAD/NAD-linked_Rdtase_dimer_sf"/>
</dbReference>
<dbReference type="RefSeq" id="WP_224125585.1">
    <property type="nucleotide sequence ID" value="NZ_JAIQZJ010000028.1"/>
</dbReference>
<dbReference type="SUPFAM" id="SSF51905">
    <property type="entry name" value="FAD/NAD(P)-binding domain"/>
    <property type="match status" value="1"/>
</dbReference>
<dbReference type="SUPFAM" id="SSF55424">
    <property type="entry name" value="FAD/NAD-linked reductases, dimerisation (C-terminal) domain"/>
    <property type="match status" value="1"/>
</dbReference>
<dbReference type="InterPro" id="IPR023753">
    <property type="entry name" value="FAD/NAD-binding_dom"/>
</dbReference>
<dbReference type="PRINTS" id="PR00368">
    <property type="entry name" value="FADPNR"/>
</dbReference>
<dbReference type="PANTHER" id="PTHR43014">
    <property type="entry name" value="MERCURIC REDUCTASE"/>
    <property type="match status" value="1"/>
</dbReference>
<evidence type="ECO:0000256" key="2">
    <source>
        <dbReference type="ARBA" id="ARBA00022630"/>
    </source>
</evidence>
<dbReference type="Gene3D" id="3.50.50.60">
    <property type="entry name" value="FAD/NAD(P)-binding domain"/>
    <property type="match status" value="2"/>
</dbReference>
<accession>A0ABS7UKK4</accession>
<dbReference type="Proteomes" id="UP000780875">
    <property type="component" value="Unassembled WGS sequence"/>
</dbReference>
<protein>
    <submittedName>
        <fullName evidence="6">NAD(P)/FAD-dependent oxidoreductase</fullName>
    </submittedName>
</protein>
<sequence length="410" mass="43505">MVLGLGAGGEHAARKLAEAGLDVVAVERDLVGGECPFWGCTPSKLLIHSAHRGDPWSRAAERVREATHDWTDDHHAEPLEKAGVRIVRGTGRLVAPGRVEVDGATLSARRGVLLDTGTEPAVPDVDGLPGTPYWTNRDLMRLTAPPASLIVLGGGPIGCELAQTFARFGTRVTLVEVEDRLLGPEEPEAAEVVERALRADGVTVHTGADIARAAYDGAFTLDLGDDRVLAERLLVATGRSPHIDGDLEVDERMRAGERLWAVGDITGKGAFTHVAKYQARIAVRDLLGEDGPWADYRAVSRVTFTDPEVGAVGLTEEQAREAGIRVRVGTADVASSSRGWIAEAEGVVKVVVDADRGIVVGATTVAPSGGEVIGLLTAAVHAEIPVAALREMHYAYPTFHRAIARALRDV</sequence>
<comment type="cofactor">
    <cofactor evidence="1">
        <name>FAD</name>
        <dbReference type="ChEBI" id="CHEBI:57692"/>
    </cofactor>
</comment>
<dbReference type="InterPro" id="IPR004099">
    <property type="entry name" value="Pyr_nucl-diS_OxRdtase_dimer"/>
</dbReference>
<evidence type="ECO:0000259" key="4">
    <source>
        <dbReference type="Pfam" id="PF02852"/>
    </source>
</evidence>
<dbReference type="InterPro" id="IPR036188">
    <property type="entry name" value="FAD/NAD-bd_sf"/>
</dbReference>
<dbReference type="EMBL" id="JAIQZJ010000028">
    <property type="protein sequence ID" value="MBZ5741287.1"/>
    <property type="molecule type" value="Genomic_DNA"/>
</dbReference>
<evidence type="ECO:0000259" key="5">
    <source>
        <dbReference type="Pfam" id="PF07992"/>
    </source>
</evidence>
<organism evidence="6 7">
    <name type="scientific">Nocardioides mangrovi</name>
    <dbReference type="NCBI Taxonomy" id="2874580"/>
    <lineage>
        <taxon>Bacteria</taxon>
        <taxon>Bacillati</taxon>
        <taxon>Actinomycetota</taxon>
        <taxon>Actinomycetes</taxon>
        <taxon>Propionibacteriales</taxon>
        <taxon>Nocardioidaceae</taxon>
        <taxon>Nocardioides</taxon>
    </lineage>
</organism>
<proteinExistence type="predicted"/>
<evidence type="ECO:0000256" key="1">
    <source>
        <dbReference type="ARBA" id="ARBA00001974"/>
    </source>
</evidence>
<evidence type="ECO:0000256" key="3">
    <source>
        <dbReference type="ARBA" id="ARBA00022827"/>
    </source>
</evidence>
<dbReference type="Gene3D" id="3.30.390.30">
    <property type="match status" value="1"/>
</dbReference>
<feature type="domain" description="Pyridine nucleotide-disulphide oxidoreductase dimerisation" evidence="4">
    <location>
        <begin position="299"/>
        <end position="406"/>
    </location>
</feature>
<feature type="domain" description="FAD/NAD(P)-binding" evidence="5">
    <location>
        <begin position="1"/>
        <end position="279"/>
    </location>
</feature>
<gene>
    <name evidence="6" type="ORF">K8U61_24220</name>
</gene>
<dbReference type="Pfam" id="PF07992">
    <property type="entry name" value="Pyr_redox_2"/>
    <property type="match status" value="1"/>
</dbReference>
<comment type="caution">
    <text evidence="6">The sequence shown here is derived from an EMBL/GenBank/DDBJ whole genome shotgun (WGS) entry which is preliminary data.</text>
</comment>
<reference evidence="6 7" key="1">
    <citation type="submission" date="2021-09" db="EMBL/GenBank/DDBJ databases">
        <title>Whole genome sequence of Nocardioides sp. GBK3QG-3.</title>
        <authorList>
            <person name="Tuo L."/>
        </authorList>
    </citation>
    <scope>NUCLEOTIDE SEQUENCE [LARGE SCALE GENOMIC DNA]</scope>
    <source>
        <strain evidence="6 7">GBK3QG-3</strain>
    </source>
</reference>
<dbReference type="Pfam" id="PF02852">
    <property type="entry name" value="Pyr_redox_dim"/>
    <property type="match status" value="1"/>
</dbReference>
<evidence type="ECO:0000313" key="7">
    <source>
        <dbReference type="Proteomes" id="UP000780875"/>
    </source>
</evidence>
<keyword evidence="7" id="KW-1185">Reference proteome</keyword>
<keyword evidence="3" id="KW-0274">FAD</keyword>
<keyword evidence="2" id="KW-0285">Flavoprotein</keyword>
<name>A0ABS7UKK4_9ACTN</name>
<evidence type="ECO:0000313" key="6">
    <source>
        <dbReference type="EMBL" id="MBZ5741287.1"/>
    </source>
</evidence>
<dbReference type="PRINTS" id="PR00411">
    <property type="entry name" value="PNDRDTASEI"/>
</dbReference>